<dbReference type="FunFam" id="1.20.1250.20:FF:000003">
    <property type="entry name" value="Solute carrier family 17 member 3"/>
    <property type="match status" value="1"/>
</dbReference>
<evidence type="ECO:0000256" key="14">
    <source>
        <dbReference type="ARBA" id="ARBA00023329"/>
    </source>
</evidence>
<evidence type="ECO:0000256" key="16">
    <source>
        <dbReference type="ARBA" id="ARBA00050554"/>
    </source>
</evidence>
<keyword evidence="6" id="KW-1003">Cell membrane</keyword>
<feature type="transmembrane region" description="Helical" evidence="26">
    <location>
        <begin position="446"/>
        <end position="464"/>
    </location>
</feature>
<comment type="subcellular location">
    <subcellularLocation>
        <location evidence="2">Basolateral cell membrane</location>
        <topology evidence="2">Multi-pass membrane protein</topology>
    </subcellularLocation>
    <subcellularLocation>
        <location evidence="3">Cytoplasmic vesicle</location>
        <location evidence="3">Secretory vesicle membrane</location>
        <topology evidence="3">Multi-pass membrane protein</topology>
    </subcellularLocation>
    <subcellularLocation>
        <location evidence="1">Cytoplasmic vesicle</location>
        <location evidence="1">Secretory vesicle</location>
        <location evidence="1">Synaptic vesicle membrane</location>
    </subcellularLocation>
    <subcellularLocation>
        <location evidence="4">Lysosome membrane</location>
    </subcellularLocation>
</comment>
<accession>A0A9D4NYU9</accession>
<comment type="catalytic activity">
    <reaction evidence="15">
        <text>2 nitrate(out) + H(+)(out) = 2 nitrate(in) + H(+)(in)</text>
        <dbReference type="Rhea" id="RHEA:71539"/>
        <dbReference type="ChEBI" id="CHEBI:15378"/>
        <dbReference type="ChEBI" id="CHEBI:17632"/>
    </reaction>
    <physiologicalReaction direction="left-to-right" evidence="15">
        <dbReference type="Rhea" id="RHEA:71540"/>
    </physiologicalReaction>
</comment>
<keyword evidence="11 26" id="KW-0472">Membrane</keyword>
<evidence type="ECO:0000256" key="10">
    <source>
        <dbReference type="ARBA" id="ARBA00023018"/>
    </source>
</evidence>
<keyword evidence="14" id="KW-0968">Cytoplasmic vesicle</keyword>
<keyword evidence="9 26" id="KW-1133">Transmembrane helix</keyword>
<feature type="transmembrane region" description="Helical" evidence="26">
    <location>
        <begin position="29"/>
        <end position="46"/>
    </location>
</feature>
<comment type="catalytic activity">
    <reaction evidence="16">
        <text>L-aspartate(out) = L-aspartate(in)</text>
        <dbReference type="Rhea" id="RHEA:66332"/>
        <dbReference type="ChEBI" id="CHEBI:29991"/>
    </reaction>
    <physiologicalReaction direction="left-to-right" evidence="16">
        <dbReference type="Rhea" id="RHEA:66333"/>
    </physiologicalReaction>
</comment>
<evidence type="ECO:0000256" key="8">
    <source>
        <dbReference type="ARBA" id="ARBA00022847"/>
    </source>
</evidence>
<evidence type="ECO:0000256" key="9">
    <source>
        <dbReference type="ARBA" id="ARBA00022989"/>
    </source>
</evidence>
<evidence type="ECO:0000256" key="7">
    <source>
        <dbReference type="ARBA" id="ARBA00022692"/>
    </source>
</evidence>
<dbReference type="Gene3D" id="1.20.1250.20">
    <property type="entry name" value="MFS general substrate transporter like domains"/>
    <property type="match status" value="2"/>
</dbReference>
<dbReference type="SUPFAM" id="SSF103473">
    <property type="entry name" value="MFS general substrate transporter"/>
    <property type="match status" value="1"/>
</dbReference>
<evidence type="ECO:0000256" key="13">
    <source>
        <dbReference type="ARBA" id="ARBA00023228"/>
    </source>
</evidence>
<feature type="transmembrane region" description="Helical" evidence="26">
    <location>
        <begin position="365"/>
        <end position="381"/>
    </location>
</feature>
<keyword evidence="10" id="KW-0770">Synapse</keyword>
<feature type="transmembrane region" description="Helical" evidence="26">
    <location>
        <begin position="280"/>
        <end position="304"/>
    </location>
</feature>
<dbReference type="AlphaFoldDB" id="A0A9D4NYU9"/>
<evidence type="ECO:0000256" key="3">
    <source>
        <dbReference type="ARBA" id="ARBA00004638"/>
    </source>
</evidence>
<evidence type="ECO:0000256" key="4">
    <source>
        <dbReference type="ARBA" id="ARBA00004656"/>
    </source>
</evidence>
<evidence type="ECO:0000256" key="12">
    <source>
        <dbReference type="ARBA" id="ARBA00023180"/>
    </source>
</evidence>
<dbReference type="GO" id="GO:0046942">
    <property type="term" value="P:carboxylic acid transport"/>
    <property type="evidence" value="ECO:0007669"/>
    <property type="project" value="UniProtKB-ARBA"/>
</dbReference>
<dbReference type="EMBL" id="SDOV01000005">
    <property type="protein sequence ID" value="KAH7640467.1"/>
    <property type="molecule type" value="Genomic_DNA"/>
</dbReference>
<reference evidence="28" key="1">
    <citation type="submission" date="2020-06" db="EMBL/GenBank/DDBJ databases">
        <authorList>
            <person name="Ji K."/>
            <person name="Li J."/>
        </authorList>
    </citation>
    <scope>NUCLEOTIDE SEQUENCE</scope>
    <source>
        <strain evidence="28">JKM2019</strain>
        <tissue evidence="28">Whole body</tissue>
    </source>
</reference>
<feature type="transmembrane region" description="Helical" evidence="26">
    <location>
        <begin position="324"/>
        <end position="344"/>
    </location>
</feature>
<dbReference type="Proteomes" id="UP000828236">
    <property type="component" value="Unassembled WGS sequence"/>
</dbReference>
<feature type="transmembrane region" description="Helical" evidence="26">
    <location>
        <begin position="223"/>
        <end position="242"/>
    </location>
</feature>
<dbReference type="InterPro" id="IPR020846">
    <property type="entry name" value="MFS_dom"/>
</dbReference>
<sequence length="478" mass="54225">MNPSMQNVIADSEPNPNRKMTKCQCLPKRFILVIMGFFGYNLLYMLRVNLSVAIVSMVDHNHNQSNQTWMIMNNNGSNNMTITNGIIEKDKFDWNENIQALILSSFFAGYVITQFPGGRLADLFGSKWLFGLGIMATSILTIISPFAARIHYSVFIGCRVLEGLFEGLAYPSMHSMFAKWIPLYERSRMSTFMYSGSQIGTVLTMPIAALLCDSEFFGGWPSVFYVFGSIGLIWCAIWFIVVHETPEIHPTIQRKELEMIIANRNNDLTKKKPKMPWRSIITSVPLWALVIAHFGQNWGFYTFLTQLPRYFQNVLHFDIKKNGLYSSLPYLCQAIVGCMAGYICDKLYASQFFRLGTLRKTANTIAFLGPTICLLLLIQIGNNDPKWSIILFTIALGCNGMFLAGYHVTHLDMSPTYASTLMGITNSKQQQQQQSSLSSNDGWNQVFYVSCIIYILSALIFSYFDIHIIVNNNFDLIA</sequence>
<dbReference type="PANTHER" id="PTHR11662:SF399">
    <property type="entry name" value="FI19708P1-RELATED"/>
    <property type="match status" value="1"/>
</dbReference>
<keyword evidence="7 26" id="KW-0812">Transmembrane</keyword>
<feature type="transmembrane region" description="Helical" evidence="26">
    <location>
        <begin position="387"/>
        <end position="406"/>
    </location>
</feature>
<dbReference type="InterPro" id="IPR011701">
    <property type="entry name" value="MFS"/>
</dbReference>
<comment type="catalytic activity">
    <reaction evidence="19">
        <text>L-glutamate(out) = L-glutamate(in)</text>
        <dbReference type="Rhea" id="RHEA:66336"/>
        <dbReference type="ChEBI" id="CHEBI:29985"/>
    </reaction>
    <physiologicalReaction direction="left-to-right" evidence="19">
        <dbReference type="Rhea" id="RHEA:66337"/>
    </physiologicalReaction>
</comment>
<proteinExistence type="predicted"/>
<dbReference type="GO" id="GO:0006820">
    <property type="term" value="P:monoatomic anion transport"/>
    <property type="evidence" value="ECO:0007669"/>
    <property type="project" value="TreeGrafter"/>
</dbReference>
<protein>
    <recommendedName>
        <fullName evidence="22">Sialin</fullName>
    </recommendedName>
    <alternativeName>
        <fullName evidence="25">H(+)/nitrate cotransporter</fullName>
    </alternativeName>
    <alternativeName>
        <fullName evidence="23">H(+)/sialic acid cotransporter</fullName>
    </alternativeName>
    <alternativeName>
        <fullName evidence="24">Vesicular excitatory amino acid transporter</fullName>
    </alternativeName>
</protein>
<evidence type="ECO:0000256" key="20">
    <source>
        <dbReference type="ARBA" id="ARBA00051612"/>
    </source>
</evidence>
<keyword evidence="8" id="KW-0769">Symport</keyword>
<evidence type="ECO:0000256" key="11">
    <source>
        <dbReference type="ARBA" id="ARBA00023136"/>
    </source>
</evidence>
<dbReference type="GO" id="GO:0016323">
    <property type="term" value="C:basolateral plasma membrane"/>
    <property type="evidence" value="ECO:0007669"/>
    <property type="project" value="UniProtKB-SubCell"/>
</dbReference>
<comment type="catalytic activity">
    <reaction evidence="17">
        <text>N-acetylneuraminate(in) + H(+)(in) = N-acetylneuraminate(out) + H(+)(out)</text>
        <dbReference type="Rhea" id="RHEA:28987"/>
        <dbReference type="ChEBI" id="CHEBI:15378"/>
        <dbReference type="ChEBI" id="CHEBI:35418"/>
    </reaction>
    <physiologicalReaction direction="right-to-left" evidence="17">
        <dbReference type="Rhea" id="RHEA:28989"/>
    </physiologicalReaction>
</comment>
<organism evidence="28">
    <name type="scientific">Dermatophagoides farinae</name>
    <name type="common">American house dust mite</name>
    <dbReference type="NCBI Taxonomy" id="6954"/>
    <lineage>
        <taxon>Eukaryota</taxon>
        <taxon>Metazoa</taxon>
        <taxon>Ecdysozoa</taxon>
        <taxon>Arthropoda</taxon>
        <taxon>Chelicerata</taxon>
        <taxon>Arachnida</taxon>
        <taxon>Acari</taxon>
        <taxon>Acariformes</taxon>
        <taxon>Sarcoptiformes</taxon>
        <taxon>Astigmata</taxon>
        <taxon>Psoroptidia</taxon>
        <taxon>Analgoidea</taxon>
        <taxon>Pyroglyphidae</taxon>
        <taxon>Dermatophagoidinae</taxon>
        <taxon>Dermatophagoides</taxon>
    </lineage>
</organism>
<evidence type="ECO:0000259" key="27">
    <source>
        <dbReference type="PROSITE" id="PS50850"/>
    </source>
</evidence>
<dbReference type="GO" id="GO:0015293">
    <property type="term" value="F:symporter activity"/>
    <property type="evidence" value="ECO:0007669"/>
    <property type="project" value="UniProtKB-KW"/>
</dbReference>
<dbReference type="PANTHER" id="PTHR11662">
    <property type="entry name" value="SOLUTE CARRIER FAMILY 17"/>
    <property type="match status" value="1"/>
</dbReference>
<evidence type="ECO:0000256" key="6">
    <source>
        <dbReference type="ARBA" id="ARBA00022475"/>
    </source>
</evidence>
<comment type="function">
    <text evidence="21">Receptor for CM101, a polysaccharide produced by group B Streptococcus with antipathoangiogenic properties.</text>
</comment>
<evidence type="ECO:0000256" key="2">
    <source>
        <dbReference type="ARBA" id="ARBA00004554"/>
    </source>
</evidence>
<evidence type="ECO:0000256" key="19">
    <source>
        <dbReference type="ARBA" id="ARBA00051447"/>
    </source>
</evidence>
<dbReference type="GO" id="GO:0005765">
    <property type="term" value="C:lysosomal membrane"/>
    <property type="evidence" value="ECO:0007669"/>
    <property type="project" value="UniProtKB-SubCell"/>
</dbReference>
<evidence type="ECO:0000256" key="15">
    <source>
        <dbReference type="ARBA" id="ARBA00050101"/>
    </source>
</evidence>
<feature type="domain" description="Major facilitator superfamily (MFS) profile" evidence="27">
    <location>
        <begin position="29"/>
        <end position="478"/>
    </location>
</feature>
<feature type="transmembrane region" description="Helical" evidence="26">
    <location>
        <begin position="191"/>
        <end position="211"/>
    </location>
</feature>
<evidence type="ECO:0000256" key="26">
    <source>
        <dbReference type="SAM" id="Phobius"/>
    </source>
</evidence>
<dbReference type="CDD" id="cd17318">
    <property type="entry name" value="MFS_SLC17"/>
    <property type="match status" value="1"/>
</dbReference>
<name>A0A9D4NYU9_DERFA</name>
<evidence type="ECO:0000313" key="28">
    <source>
        <dbReference type="EMBL" id="KAH7640467.1"/>
    </source>
</evidence>
<dbReference type="InterPro" id="IPR050382">
    <property type="entry name" value="MFS_Na/Anion_cotransporter"/>
</dbReference>
<evidence type="ECO:0000256" key="21">
    <source>
        <dbReference type="ARBA" id="ARBA00056891"/>
    </source>
</evidence>
<dbReference type="GO" id="GO:0030672">
    <property type="term" value="C:synaptic vesicle membrane"/>
    <property type="evidence" value="ECO:0007669"/>
    <property type="project" value="UniProtKB-SubCell"/>
</dbReference>
<comment type="catalytic activity">
    <reaction evidence="18">
        <text>N-acetyl-L-aspartyl-L-glutamate(out) = N-acetyl-L-aspartyl-L-glutamate(in)</text>
        <dbReference type="Rhea" id="RHEA:72599"/>
        <dbReference type="ChEBI" id="CHEBI:76931"/>
    </reaction>
    <physiologicalReaction direction="left-to-right" evidence="18">
        <dbReference type="Rhea" id="RHEA:72600"/>
    </physiologicalReaction>
</comment>
<keyword evidence="13" id="KW-0458">Lysosome</keyword>
<evidence type="ECO:0000256" key="24">
    <source>
        <dbReference type="ARBA" id="ARBA00081195"/>
    </source>
</evidence>
<evidence type="ECO:0000256" key="25">
    <source>
        <dbReference type="ARBA" id="ARBA00081925"/>
    </source>
</evidence>
<dbReference type="InterPro" id="IPR036259">
    <property type="entry name" value="MFS_trans_sf"/>
</dbReference>
<evidence type="ECO:0000256" key="5">
    <source>
        <dbReference type="ARBA" id="ARBA00022448"/>
    </source>
</evidence>
<evidence type="ECO:0000256" key="22">
    <source>
        <dbReference type="ARBA" id="ARBA00069713"/>
    </source>
</evidence>
<keyword evidence="5" id="KW-0813">Transport</keyword>
<reference evidence="28" key="2">
    <citation type="journal article" date="2021" name="World Allergy Organ. J.">
        <title>Chromosome-level assembly of Dermatophagoides farinae genome and transcriptome reveals two novel allergens Der f 37 and Der f 39.</title>
        <authorList>
            <person name="Chen J."/>
            <person name="Cai Z."/>
            <person name="Fan D."/>
            <person name="Hu J."/>
            <person name="Hou Y."/>
            <person name="He Y."/>
            <person name="Zhang Z."/>
            <person name="Zhao Z."/>
            <person name="Gao P."/>
            <person name="Hu W."/>
            <person name="Sun J."/>
            <person name="Li J."/>
            <person name="Ji K."/>
        </authorList>
    </citation>
    <scope>NUCLEOTIDE SEQUENCE</scope>
    <source>
        <strain evidence="28">JKM2019</strain>
    </source>
</reference>
<evidence type="ECO:0000256" key="23">
    <source>
        <dbReference type="ARBA" id="ARBA00080244"/>
    </source>
</evidence>
<comment type="caution">
    <text evidence="28">The sequence shown here is derived from an EMBL/GenBank/DDBJ whole genome shotgun (WGS) entry which is preliminary data.</text>
</comment>
<evidence type="ECO:0000256" key="18">
    <source>
        <dbReference type="ARBA" id="ARBA00051403"/>
    </source>
</evidence>
<dbReference type="PROSITE" id="PS50850">
    <property type="entry name" value="MFS"/>
    <property type="match status" value="1"/>
</dbReference>
<gene>
    <name evidence="28" type="ORF">HUG17_7934</name>
</gene>
<comment type="catalytic activity">
    <reaction evidence="20">
        <text>D-glucuronate(out) + H(+)(out) = D-glucuronate(in) + H(+)(in)</text>
        <dbReference type="Rhea" id="RHEA:72591"/>
        <dbReference type="ChEBI" id="CHEBI:15378"/>
        <dbReference type="ChEBI" id="CHEBI:58720"/>
    </reaction>
    <physiologicalReaction direction="left-to-right" evidence="20">
        <dbReference type="Rhea" id="RHEA:72592"/>
    </physiologicalReaction>
</comment>
<dbReference type="Pfam" id="PF07690">
    <property type="entry name" value="MFS_1"/>
    <property type="match status" value="1"/>
</dbReference>
<evidence type="ECO:0000256" key="17">
    <source>
        <dbReference type="ARBA" id="ARBA00050625"/>
    </source>
</evidence>
<dbReference type="FunFam" id="1.20.1250.20:FF:000067">
    <property type="entry name" value="sialin isoform X2"/>
    <property type="match status" value="1"/>
</dbReference>
<evidence type="ECO:0000256" key="1">
    <source>
        <dbReference type="ARBA" id="ARBA00004432"/>
    </source>
</evidence>
<keyword evidence="12" id="KW-0325">Glycoprotein</keyword>
<feature type="transmembrane region" description="Helical" evidence="26">
    <location>
        <begin position="128"/>
        <end position="146"/>
    </location>
</feature>